<dbReference type="HOGENOM" id="CLU_1219983_0_0_1"/>
<evidence type="ECO:0000256" key="1">
    <source>
        <dbReference type="SAM" id="MobiDB-lite"/>
    </source>
</evidence>
<evidence type="ECO:0000313" key="2">
    <source>
        <dbReference type="EMBL" id="EEU33989.1"/>
    </source>
</evidence>
<name>C7ZPR4_FUSV7</name>
<dbReference type="RefSeq" id="XP_003039702.1">
    <property type="nucleotide sequence ID" value="XM_003039656.1"/>
</dbReference>
<accession>C7ZPR4</accession>
<dbReference type="VEuPathDB" id="FungiDB:NECHADRAFT_88990"/>
<feature type="region of interest" description="Disordered" evidence="1">
    <location>
        <begin position="204"/>
        <end position="227"/>
    </location>
</feature>
<dbReference type="Proteomes" id="UP000005206">
    <property type="component" value="Unassembled WGS sequence"/>
</dbReference>
<gene>
    <name evidence="2" type="ORF">NECHADRAFT_88990</name>
</gene>
<dbReference type="GeneID" id="9677530"/>
<organism evidence="2 3">
    <name type="scientific">Fusarium vanettenii (strain ATCC MYA-4622 / CBS 123669 / FGSC 9596 / NRRL 45880 / 77-13-4)</name>
    <name type="common">Fusarium solani subsp. pisi</name>
    <dbReference type="NCBI Taxonomy" id="660122"/>
    <lineage>
        <taxon>Eukaryota</taxon>
        <taxon>Fungi</taxon>
        <taxon>Dikarya</taxon>
        <taxon>Ascomycota</taxon>
        <taxon>Pezizomycotina</taxon>
        <taxon>Sordariomycetes</taxon>
        <taxon>Hypocreomycetidae</taxon>
        <taxon>Hypocreales</taxon>
        <taxon>Nectriaceae</taxon>
        <taxon>Fusarium</taxon>
        <taxon>Fusarium solani species complex</taxon>
        <taxon>Fusarium vanettenii</taxon>
    </lineage>
</organism>
<protein>
    <submittedName>
        <fullName evidence="2">Uncharacterized protein</fullName>
    </submittedName>
</protein>
<sequence length="227" mass="24928">MVLVRHARRKEICARGQKVLSRLMNDVDGIVSDCQEGAANVRDLRNIIIRSLKIRRTFRDSAAPTFGSVASFDRIDLPSQQAFPLRHPARKLLAGVLALVLAEELVEMLLELLAQVLAEKALGDDVNDIVPLPMDDCPRKRKATDIGRAENAILGGSQHKVHRMRGAPVYLGVTINGMQENLASSLIDSQNGASHGDRLSTLLSVTNPLHHRRPTLSPSRTKENSPT</sequence>
<proteinExistence type="predicted"/>
<keyword evidence="3" id="KW-1185">Reference proteome</keyword>
<dbReference type="KEGG" id="nhe:NECHADRAFT_88990"/>
<dbReference type="InParanoid" id="C7ZPR4"/>
<dbReference type="EMBL" id="GG698971">
    <property type="protein sequence ID" value="EEU33989.1"/>
    <property type="molecule type" value="Genomic_DNA"/>
</dbReference>
<evidence type="ECO:0000313" key="3">
    <source>
        <dbReference type="Proteomes" id="UP000005206"/>
    </source>
</evidence>
<reference evidence="2 3" key="1">
    <citation type="journal article" date="2009" name="PLoS Genet.">
        <title>The genome of Nectria haematococca: contribution of supernumerary chromosomes to gene expansion.</title>
        <authorList>
            <person name="Coleman J.J."/>
            <person name="Rounsley S.D."/>
            <person name="Rodriguez-Carres M."/>
            <person name="Kuo A."/>
            <person name="Wasmann C.C."/>
            <person name="Grimwood J."/>
            <person name="Schmutz J."/>
            <person name="Taga M."/>
            <person name="White G.J."/>
            <person name="Zhou S."/>
            <person name="Schwartz D.C."/>
            <person name="Freitag M."/>
            <person name="Ma L.J."/>
            <person name="Danchin E.G."/>
            <person name="Henrissat B."/>
            <person name="Coutinho P.M."/>
            <person name="Nelson D.R."/>
            <person name="Straney D."/>
            <person name="Napoli C.A."/>
            <person name="Barker B.M."/>
            <person name="Gribskov M."/>
            <person name="Rep M."/>
            <person name="Kroken S."/>
            <person name="Molnar I."/>
            <person name="Rensing C."/>
            <person name="Kennell J.C."/>
            <person name="Zamora J."/>
            <person name="Farman M.L."/>
            <person name="Selker E.U."/>
            <person name="Salamov A."/>
            <person name="Shapiro H."/>
            <person name="Pangilinan J."/>
            <person name="Lindquist E."/>
            <person name="Lamers C."/>
            <person name="Grigoriev I.V."/>
            <person name="Geiser D.M."/>
            <person name="Covert S.F."/>
            <person name="Temporini E."/>
            <person name="Vanetten H.D."/>
        </authorList>
    </citation>
    <scope>NUCLEOTIDE SEQUENCE [LARGE SCALE GENOMIC DNA]</scope>
    <source>
        <strain evidence="3">ATCC MYA-4622 / CBS 123669 / FGSC 9596 / NRRL 45880 / 77-13-4</strain>
    </source>
</reference>
<dbReference type="AlphaFoldDB" id="C7ZPR4"/>